<dbReference type="PANTHER" id="PTHR33571">
    <property type="entry name" value="SSL8005 PROTEIN"/>
    <property type="match status" value="1"/>
</dbReference>
<evidence type="ECO:0000256" key="12">
    <source>
        <dbReference type="ARBA" id="ARBA00048696"/>
    </source>
</evidence>
<dbReference type="Proteomes" id="UP000509594">
    <property type="component" value="Chromosome"/>
</dbReference>
<dbReference type="InterPro" id="IPR052038">
    <property type="entry name" value="Type-VII_TA_antitoxin"/>
</dbReference>
<comment type="cofactor">
    <cofactor evidence="1">
        <name>Mg(2+)</name>
        <dbReference type="ChEBI" id="CHEBI:18420"/>
    </cofactor>
</comment>
<keyword evidence="3 14" id="KW-0808">Transferase</keyword>
<dbReference type="Pfam" id="PF01909">
    <property type="entry name" value="NTP_transf_2"/>
    <property type="match status" value="1"/>
</dbReference>
<dbReference type="OrthoDB" id="9287at2157"/>
<dbReference type="AlphaFoldDB" id="A0A7D5E6Y5"/>
<dbReference type="CDD" id="cd05403">
    <property type="entry name" value="NT_KNTase_like"/>
    <property type="match status" value="1"/>
</dbReference>
<evidence type="ECO:0000256" key="6">
    <source>
        <dbReference type="ARBA" id="ARBA00022741"/>
    </source>
</evidence>
<dbReference type="Gene3D" id="3.30.460.10">
    <property type="entry name" value="Beta Polymerase, domain 2"/>
    <property type="match status" value="1"/>
</dbReference>
<evidence type="ECO:0000256" key="3">
    <source>
        <dbReference type="ARBA" id="ARBA00022679"/>
    </source>
</evidence>
<keyword evidence="8" id="KW-0460">Magnesium</keyword>
<evidence type="ECO:0000256" key="7">
    <source>
        <dbReference type="ARBA" id="ARBA00022840"/>
    </source>
</evidence>
<comment type="similarity">
    <text evidence="10">Belongs to the MntA antitoxin family.</text>
</comment>
<keyword evidence="6" id="KW-0547">Nucleotide-binding</keyword>
<accession>A0A7D5E6Y5</accession>
<evidence type="ECO:0000313" key="14">
    <source>
        <dbReference type="EMBL" id="QLC49339.1"/>
    </source>
</evidence>
<sequence>MNSGISYMDKDQYIRQLGEMLPKLQKKYSIKYLGVFGSYIRNEQTPQSDLDVLVEFSKPVSLLEYVRLELELSDALGVRVDLVSKTALKPRIGRHILAEVVEV</sequence>
<protein>
    <recommendedName>
        <fullName evidence="9">protein adenylyltransferase</fullName>
        <ecNumber evidence="9">2.7.7.108</ecNumber>
    </recommendedName>
</protein>
<keyword evidence="15" id="KW-1185">Reference proteome</keyword>
<evidence type="ECO:0000256" key="8">
    <source>
        <dbReference type="ARBA" id="ARBA00022842"/>
    </source>
</evidence>
<dbReference type="InterPro" id="IPR043519">
    <property type="entry name" value="NT_sf"/>
</dbReference>
<keyword evidence="2" id="KW-1277">Toxin-antitoxin system</keyword>
<keyword evidence="7" id="KW-0067">ATP-binding</keyword>
<proteinExistence type="inferred from homology"/>
<evidence type="ECO:0000313" key="15">
    <source>
        <dbReference type="Proteomes" id="UP000509594"/>
    </source>
</evidence>
<dbReference type="EMBL" id="CP058215">
    <property type="protein sequence ID" value="QLC49339.1"/>
    <property type="molecule type" value="Genomic_DNA"/>
</dbReference>
<comment type="catalytic activity">
    <reaction evidence="12">
        <text>L-tyrosyl-[protein] + ATP = O-(5'-adenylyl)-L-tyrosyl-[protein] + diphosphate</text>
        <dbReference type="Rhea" id="RHEA:54288"/>
        <dbReference type="Rhea" id="RHEA-COMP:10136"/>
        <dbReference type="Rhea" id="RHEA-COMP:13846"/>
        <dbReference type="ChEBI" id="CHEBI:30616"/>
        <dbReference type="ChEBI" id="CHEBI:33019"/>
        <dbReference type="ChEBI" id="CHEBI:46858"/>
        <dbReference type="ChEBI" id="CHEBI:83624"/>
        <dbReference type="EC" id="2.7.7.108"/>
    </reaction>
</comment>
<evidence type="ECO:0000256" key="1">
    <source>
        <dbReference type="ARBA" id="ARBA00001946"/>
    </source>
</evidence>
<evidence type="ECO:0000256" key="11">
    <source>
        <dbReference type="ARBA" id="ARBA00047518"/>
    </source>
</evidence>
<evidence type="ECO:0000256" key="4">
    <source>
        <dbReference type="ARBA" id="ARBA00022695"/>
    </source>
</evidence>
<dbReference type="InterPro" id="IPR002934">
    <property type="entry name" value="Polymerase_NTP_transf_dom"/>
</dbReference>
<feature type="domain" description="Polymerase nucleotidyl transferase" evidence="13">
    <location>
        <begin position="20"/>
        <end position="96"/>
    </location>
</feature>
<dbReference type="GO" id="GO:0005524">
    <property type="term" value="F:ATP binding"/>
    <property type="evidence" value="ECO:0007669"/>
    <property type="project" value="UniProtKB-KW"/>
</dbReference>
<evidence type="ECO:0000256" key="10">
    <source>
        <dbReference type="ARBA" id="ARBA00038276"/>
    </source>
</evidence>
<organism evidence="14 15">
    <name type="scientific">Methanolobus zinderi</name>
    <dbReference type="NCBI Taxonomy" id="536044"/>
    <lineage>
        <taxon>Archaea</taxon>
        <taxon>Methanobacteriati</taxon>
        <taxon>Methanobacteriota</taxon>
        <taxon>Stenosarchaea group</taxon>
        <taxon>Methanomicrobia</taxon>
        <taxon>Methanosarcinales</taxon>
        <taxon>Methanosarcinaceae</taxon>
        <taxon>Methanolobus</taxon>
    </lineage>
</organism>
<keyword evidence="4" id="KW-0548">Nucleotidyltransferase</keyword>
<evidence type="ECO:0000259" key="13">
    <source>
        <dbReference type="Pfam" id="PF01909"/>
    </source>
</evidence>
<dbReference type="GO" id="GO:0070733">
    <property type="term" value="F:AMPylase activity"/>
    <property type="evidence" value="ECO:0007669"/>
    <property type="project" value="UniProtKB-EC"/>
</dbReference>
<evidence type="ECO:0000256" key="5">
    <source>
        <dbReference type="ARBA" id="ARBA00022723"/>
    </source>
</evidence>
<evidence type="ECO:0000256" key="9">
    <source>
        <dbReference type="ARBA" id="ARBA00034531"/>
    </source>
</evidence>
<dbReference type="GO" id="GO:0046872">
    <property type="term" value="F:metal ion binding"/>
    <property type="evidence" value="ECO:0007669"/>
    <property type="project" value="UniProtKB-KW"/>
</dbReference>
<reference evidence="14 15" key="1">
    <citation type="submission" date="2020-06" db="EMBL/GenBank/DDBJ databases">
        <title>Methanolobus halotolerans sp. nov., isolated from a saline lake Tus in Siberia.</title>
        <authorList>
            <person name="Shen Y."/>
            <person name="Chen S.-C."/>
            <person name="Lai M.-C."/>
            <person name="Huang H.-H."/>
            <person name="Chiu H.-H."/>
            <person name="Tang S.-L."/>
            <person name="Rogozin D.Y."/>
            <person name="Degermendzhy A.G."/>
        </authorList>
    </citation>
    <scope>NUCLEOTIDE SEQUENCE [LARGE SCALE GENOMIC DNA]</scope>
    <source>
        <strain evidence="14 15">DSM 21339</strain>
    </source>
</reference>
<name>A0A7D5E6Y5_9EURY</name>
<gene>
    <name evidence="14" type="ORF">HWN40_03200</name>
</gene>
<dbReference type="SUPFAM" id="SSF81301">
    <property type="entry name" value="Nucleotidyltransferase"/>
    <property type="match status" value="1"/>
</dbReference>
<comment type="catalytic activity">
    <reaction evidence="11">
        <text>O-(5'-adenylyl)-L-tyrosyl-[protein] + ATP = O-[5'-(adenylyl-(5'-&gt;3')-adenylyl)]-L-tyrosyl-[protein] + diphosphate</text>
        <dbReference type="Rhea" id="RHEA:66528"/>
        <dbReference type="Rhea" id="RHEA-COMP:13846"/>
        <dbReference type="Rhea" id="RHEA-COMP:17046"/>
        <dbReference type="ChEBI" id="CHEBI:30616"/>
        <dbReference type="ChEBI" id="CHEBI:33019"/>
        <dbReference type="ChEBI" id="CHEBI:83624"/>
        <dbReference type="ChEBI" id="CHEBI:167160"/>
    </reaction>
</comment>
<dbReference type="EC" id="2.7.7.108" evidence="9"/>
<dbReference type="PANTHER" id="PTHR33571:SF19">
    <property type="entry name" value="PROTEIN ADENYLYLTRANSFERASE MJ0128-RELATED"/>
    <property type="match status" value="1"/>
</dbReference>
<keyword evidence="5" id="KW-0479">Metal-binding</keyword>
<dbReference type="KEGG" id="mzi:HWN40_03200"/>
<evidence type="ECO:0000256" key="2">
    <source>
        <dbReference type="ARBA" id="ARBA00022649"/>
    </source>
</evidence>